<protein>
    <submittedName>
        <fullName evidence="2">Uncharacterized protein</fullName>
    </submittedName>
</protein>
<dbReference type="RefSeq" id="WP_036624197.1">
    <property type="nucleotide sequence ID" value="NZ_JAKOBR010000033.1"/>
</dbReference>
<accession>A0A090ZNM5</accession>
<name>A0A090ZNM5_PAEMA</name>
<evidence type="ECO:0000256" key="1">
    <source>
        <dbReference type="SAM" id="Phobius"/>
    </source>
</evidence>
<keyword evidence="3" id="KW-1185">Reference proteome</keyword>
<comment type="caution">
    <text evidence="2">The sequence shown here is derived from an EMBL/GenBank/DDBJ whole genome shotgun (WGS) entry which is preliminary data.</text>
</comment>
<dbReference type="PATRIC" id="fig|44252.3.peg.253"/>
<proteinExistence type="predicted"/>
<gene>
    <name evidence="2" type="ORF">DJ90_2058</name>
</gene>
<keyword evidence="1" id="KW-0812">Transmembrane</keyword>
<reference evidence="2 3" key="1">
    <citation type="submission" date="2014-04" db="EMBL/GenBank/DDBJ databases">
        <authorList>
            <person name="Bishop-Lilly K.A."/>
            <person name="Broomall S.M."/>
            <person name="Chain P.S."/>
            <person name="Chertkov O."/>
            <person name="Coyne S.R."/>
            <person name="Daligault H.E."/>
            <person name="Davenport K.W."/>
            <person name="Erkkila T."/>
            <person name="Frey K.G."/>
            <person name="Gibbons H.S."/>
            <person name="Gu W."/>
            <person name="Jaissle J."/>
            <person name="Johnson S.L."/>
            <person name="Koroleva G.I."/>
            <person name="Ladner J.T."/>
            <person name="Lo C.-C."/>
            <person name="Minogue T.D."/>
            <person name="Munk C."/>
            <person name="Palacios G.F."/>
            <person name="Redden C.L."/>
            <person name="Rosenzweig C.N."/>
            <person name="Scholz M.B."/>
            <person name="Teshima H."/>
            <person name="Xu Y."/>
        </authorList>
    </citation>
    <scope>NUCLEOTIDE SEQUENCE [LARGE SCALE GENOMIC DNA]</scope>
    <source>
        <strain evidence="2 3">8244</strain>
    </source>
</reference>
<evidence type="ECO:0000313" key="2">
    <source>
        <dbReference type="EMBL" id="KFN12202.1"/>
    </source>
</evidence>
<keyword evidence="1" id="KW-0472">Membrane</keyword>
<dbReference type="EMBL" id="JMQA01000001">
    <property type="protein sequence ID" value="KFN12202.1"/>
    <property type="molecule type" value="Genomic_DNA"/>
</dbReference>
<dbReference type="Proteomes" id="UP000029278">
    <property type="component" value="Unassembled WGS sequence"/>
</dbReference>
<organism evidence="2 3">
    <name type="scientific">Paenibacillus macerans</name>
    <name type="common">Bacillus macerans</name>
    <dbReference type="NCBI Taxonomy" id="44252"/>
    <lineage>
        <taxon>Bacteria</taxon>
        <taxon>Bacillati</taxon>
        <taxon>Bacillota</taxon>
        <taxon>Bacilli</taxon>
        <taxon>Bacillales</taxon>
        <taxon>Paenibacillaceae</taxon>
        <taxon>Paenibacillus</taxon>
    </lineage>
</organism>
<dbReference type="STRING" id="44252.DJ90_2058"/>
<sequence length="184" mass="20933">MSKKGTVTFILIICVVSTIVLLLIYIRPISVDIKLNGVRYSTVLNDESIIQTETVVMQGTLKRKLNGERTFSGTLGSGKNELELQKNMRKVDILFDPEGYGKMMSTQVNQQADWKPENYRYGIIFADFNRKELTIQLNELNEKSVERWVQGEGNLITAPASNKADALKISNRLMENFVNLEKKQ</sequence>
<evidence type="ECO:0000313" key="3">
    <source>
        <dbReference type="Proteomes" id="UP000029278"/>
    </source>
</evidence>
<dbReference type="HOGENOM" id="CLU_1466832_0_0_9"/>
<dbReference type="AlphaFoldDB" id="A0A090ZNM5"/>
<keyword evidence="1" id="KW-1133">Transmembrane helix</keyword>
<dbReference type="OrthoDB" id="2971011at2"/>
<feature type="transmembrane region" description="Helical" evidence="1">
    <location>
        <begin position="6"/>
        <end position="26"/>
    </location>
</feature>
<dbReference type="GeneID" id="77008295"/>